<comment type="caution">
    <text evidence="2">The sequence shown here is derived from an EMBL/GenBank/DDBJ whole genome shotgun (WGS) entry which is preliminary data.</text>
</comment>
<feature type="compositionally biased region" description="Basic and acidic residues" evidence="1">
    <location>
        <begin position="389"/>
        <end position="414"/>
    </location>
</feature>
<feature type="compositionally biased region" description="Polar residues" evidence="1">
    <location>
        <begin position="416"/>
        <end position="427"/>
    </location>
</feature>
<feature type="compositionally biased region" description="Polar residues" evidence="1">
    <location>
        <begin position="340"/>
        <end position="354"/>
    </location>
</feature>
<dbReference type="Gramene" id="GBG82674">
    <property type="protein sequence ID" value="GBG82674"/>
    <property type="gene ID" value="CBR_g35039"/>
</dbReference>
<feature type="region of interest" description="Disordered" evidence="1">
    <location>
        <begin position="277"/>
        <end position="446"/>
    </location>
</feature>
<keyword evidence="3" id="KW-1185">Reference proteome</keyword>
<feature type="compositionally biased region" description="Polar residues" evidence="1">
    <location>
        <begin position="313"/>
        <end position="330"/>
    </location>
</feature>
<feature type="region of interest" description="Disordered" evidence="1">
    <location>
        <begin position="1"/>
        <end position="21"/>
    </location>
</feature>
<sequence length="633" mass="70982">MEPESAPHGERDSRAQVPSDYRLEEERARELIRACYEEGILPTDIDPGEMQVSGREVRFILNTTLDEIKIKWLKERTVTIIFREGARFLPKKVKEDMVRAYEEVWIQEETFGQEFKRGRIKVESPNVVSYVPRAQAITDWMLRKKSDYIDLAGTIYRTEFKPWLTRAEIRDWRQLINQDIFWVVAVGVPLDEMPFLHVRVEKVIGKVTKLHKPEADEADPKLVNLRFDIDPASRGNMKDKIMVQTCQGDVLEVKLANDDSDWCKRCRTFFHTEATCRRSDRRNQGGSRTNQPQASATSRPAAPGAGYDGSPRAPSTSVAPLPSGSQQAAADSSRPGGATTRLNPTFSPGVNQNGFHRYETVAGGQSQERQPASPAVSVSRSPAPSGFHVRGESPGKQRRVSEGDVEIRVDELHAESSASSEGSQKLPSSVKGKRKPSHSRMDALTKGQTVVESRLVPMMLTAARNSFWAIAWTWSAGSPMFLNAPCPESPMPLATETLTKTIFQNKFPFRLIETSIPRFLIDMEGKRVHLYTPLFDARLSPPLLDSLEKEGLILFPLQWLGEGWKSDLRRIKLSLVVTSEVLSELNAKLGKDRKLDSLFIRKALTDVWPTSFPVTDANSQIQLLGAMALDGQA</sequence>
<evidence type="ECO:0000313" key="3">
    <source>
        <dbReference type="Proteomes" id="UP000265515"/>
    </source>
</evidence>
<dbReference type="EMBL" id="BFEA01000414">
    <property type="protein sequence ID" value="GBG82674.1"/>
    <property type="molecule type" value="Genomic_DNA"/>
</dbReference>
<dbReference type="Proteomes" id="UP000265515">
    <property type="component" value="Unassembled WGS sequence"/>
</dbReference>
<accession>A0A388LK10</accession>
<evidence type="ECO:0000256" key="1">
    <source>
        <dbReference type="SAM" id="MobiDB-lite"/>
    </source>
</evidence>
<feature type="compositionally biased region" description="Basic and acidic residues" evidence="1">
    <location>
        <begin position="1"/>
        <end position="14"/>
    </location>
</feature>
<feature type="compositionally biased region" description="Polar residues" evidence="1">
    <location>
        <begin position="284"/>
        <end position="298"/>
    </location>
</feature>
<gene>
    <name evidence="2" type="ORF">CBR_g35039</name>
</gene>
<organism evidence="2 3">
    <name type="scientific">Chara braunii</name>
    <name type="common">Braun's stonewort</name>
    <dbReference type="NCBI Taxonomy" id="69332"/>
    <lineage>
        <taxon>Eukaryota</taxon>
        <taxon>Viridiplantae</taxon>
        <taxon>Streptophyta</taxon>
        <taxon>Charophyceae</taxon>
        <taxon>Charales</taxon>
        <taxon>Characeae</taxon>
        <taxon>Chara</taxon>
    </lineage>
</organism>
<protein>
    <submittedName>
        <fullName evidence="2">Uncharacterized protein</fullName>
    </submittedName>
</protein>
<proteinExistence type="predicted"/>
<dbReference type="AlphaFoldDB" id="A0A388LK10"/>
<name>A0A388LK10_CHABU</name>
<feature type="compositionally biased region" description="Low complexity" evidence="1">
    <location>
        <begin position="371"/>
        <end position="385"/>
    </location>
</feature>
<reference evidence="2 3" key="1">
    <citation type="journal article" date="2018" name="Cell">
        <title>The Chara Genome: Secondary Complexity and Implications for Plant Terrestrialization.</title>
        <authorList>
            <person name="Nishiyama T."/>
            <person name="Sakayama H."/>
            <person name="Vries J.D."/>
            <person name="Buschmann H."/>
            <person name="Saint-Marcoux D."/>
            <person name="Ullrich K.K."/>
            <person name="Haas F.B."/>
            <person name="Vanderstraeten L."/>
            <person name="Becker D."/>
            <person name="Lang D."/>
            <person name="Vosolsobe S."/>
            <person name="Rombauts S."/>
            <person name="Wilhelmsson P.K.I."/>
            <person name="Janitza P."/>
            <person name="Kern R."/>
            <person name="Heyl A."/>
            <person name="Rumpler F."/>
            <person name="Villalobos L.I.A.C."/>
            <person name="Clay J.M."/>
            <person name="Skokan R."/>
            <person name="Toyoda A."/>
            <person name="Suzuki Y."/>
            <person name="Kagoshima H."/>
            <person name="Schijlen E."/>
            <person name="Tajeshwar N."/>
            <person name="Catarino B."/>
            <person name="Hetherington A.J."/>
            <person name="Saltykova A."/>
            <person name="Bonnot C."/>
            <person name="Breuninger H."/>
            <person name="Symeonidi A."/>
            <person name="Radhakrishnan G.V."/>
            <person name="Van Nieuwerburgh F."/>
            <person name="Deforce D."/>
            <person name="Chang C."/>
            <person name="Karol K.G."/>
            <person name="Hedrich R."/>
            <person name="Ulvskov P."/>
            <person name="Glockner G."/>
            <person name="Delwiche C.F."/>
            <person name="Petrasek J."/>
            <person name="Van de Peer Y."/>
            <person name="Friml J."/>
            <person name="Beilby M."/>
            <person name="Dolan L."/>
            <person name="Kohara Y."/>
            <person name="Sugano S."/>
            <person name="Fujiyama A."/>
            <person name="Delaux P.-M."/>
            <person name="Quint M."/>
            <person name="TheiBen G."/>
            <person name="Hagemann M."/>
            <person name="Harholt J."/>
            <person name="Dunand C."/>
            <person name="Zachgo S."/>
            <person name="Langdale J."/>
            <person name="Maumus F."/>
            <person name="Straeten D.V.D."/>
            <person name="Gould S.B."/>
            <person name="Rensing S.A."/>
        </authorList>
    </citation>
    <scope>NUCLEOTIDE SEQUENCE [LARGE SCALE GENOMIC DNA]</scope>
    <source>
        <strain evidence="2 3">S276</strain>
    </source>
</reference>
<evidence type="ECO:0000313" key="2">
    <source>
        <dbReference type="EMBL" id="GBG82674.1"/>
    </source>
</evidence>